<dbReference type="Proteomes" id="UP000518605">
    <property type="component" value="Unassembled WGS sequence"/>
</dbReference>
<reference evidence="5 6" key="1">
    <citation type="submission" date="2020-08" db="EMBL/GenBank/DDBJ databases">
        <title>Genomic Encyclopedia of Type Strains, Phase III (KMG-III): the genomes of soil and plant-associated and newly described type strains.</title>
        <authorList>
            <person name="Whitman W."/>
        </authorList>
    </citation>
    <scope>NUCLEOTIDE SEQUENCE [LARGE SCALE GENOMIC DNA]</scope>
    <source>
        <strain evidence="5 6">CECT 8234</strain>
    </source>
</reference>
<dbReference type="CDD" id="cd00093">
    <property type="entry name" value="HTH_XRE"/>
    <property type="match status" value="1"/>
</dbReference>
<dbReference type="SMART" id="SM00530">
    <property type="entry name" value="HTH_XRE"/>
    <property type="match status" value="1"/>
</dbReference>
<comment type="caution">
    <text evidence="5">The sequence shown here is derived from an EMBL/GenBank/DDBJ whole genome shotgun (WGS) entry which is preliminary data.</text>
</comment>
<protein>
    <submittedName>
        <fullName evidence="5">Transcriptional regulator with XRE-family HTH domain</fullName>
    </submittedName>
</protein>
<dbReference type="GO" id="GO:0003677">
    <property type="term" value="F:DNA binding"/>
    <property type="evidence" value="ECO:0007669"/>
    <property type="project" value="UniProtKB-KW"/>
</dbReference>
<accession>A0A7W5C788</accession>
<keyword evidence="6" id="KW-1185">Reference proteome</keyword>
<evidence type="ECO:0000256" key="1">
    <source>
        <dbReference type="ARBA" id="ARBA00023015"/>
    </source>
</evidence>
<gene>
    <name evidence="5" type="ORF">FHS16_002513</name>
</gene>
<dbReference type="Pfam" id="PF01381">
    <property type="entry name" value="HTH_3"/>
    <property type="match status" value="1"/>
</dbReference>
<keyword evidence="1" id="KW-0805">Transcription regulation</keyword>
<dbReference type="AlphaFoldDB" id="A0A7W5C788"/>
<dbReference type="GO" id="GO:0005829">
    <property type="term" value="C:cytosol"/>
    <property type="evidence" value="ECO:0007669"/>
    <property type="project" value="TreeGrafter"/>
</dbReference>
<dbReference type="InterPro" id="IPR050807">
    <property type="entry name" value="TransReg_Diox_bact_type"/>
</dbReference>
<dbReference type="Gene3D" id="1.10.260.40">
    <property type="entry name" value="lambda repressor-like DNA-binding domains"/>
    <property type="match status" value="1"/>
</dbReference>
<dbReference type="PROSITE" id="PS50943">
    <property type="entry name" value="HTH_CROC1"/>
    <property type="match status" value="1"/>
</dbReference>
<name>A0A7W5C788_9BACL</name>
<dbReference type="EMBL" id="JACHXW010000006">
    <property type="protein sequence ID" value="MBB3152463.1"/>
    <property type="molecule type" value="Genomic_DNA"/>
</dbReference>
<feature type="domain" description="HTH cro/C1-type" evidence="4">
    <location>
        <begin position="11"/>
        <end position="65"/>
    </location>
</feature>
<dbReference type="InterPro" id="IPR001387">
    <property type="entry name" value="Cro/C1-type_HTH"/>
</dbReference>
<evidence type="ECO:0000256" key="2">
    <source>
        <dbReference type="ARBA" id="ARBA00023125"/>
    </source>
</evidence>
<evidence type="ECO:0000313" key="5">
    <source>
        <dbReference type="EMBL" id="MBB3152463.1"/>
    </source>
</evidence>
<keyword evidence="3" id="KW-0804">Transcription</keyword>
<dbReference type="PANTHER" id="PTHR46797:SF23">
    <property type="entry name" value="HTH-TYPE TRANSCRIPTIONAL REGULATOR SUTR"/>
    <property type="match status" value="1"/>
</dbReference>
<organism evidence="5 6">
    <name type="scientific">Paenibacillus endophyticus</name>
    <dbReference type="NCBI Taxonomy" id="1294268"/>
    <lineage>
        <taxon>Bacteria</taxon>
        <taxon>Bacillati</taxon>
        <taxon>Bacillota</taxon>
        <taxon>Bacilli</taxon>
        <taxon>Bacillales</taxon>
        <taxon>Paenibacillaceae</taxon>
        <taxon>Paenibacillus</taxon>
    </lineage>
</organism>
<dbReference type="GO" id="GO:0003700">
    <property type="term" value="F:DNA-binding transcription factor activity"/>
    <property type="evidence" value="ECO:0007669"/>
    <property type="project" value="TreeGrafter"/>
</dbReference>
<evidence type="ECO:0000313" key="6">
    <source>
        <dbReference type="Proteomes" id="UP000518605"/>
    </source>
</evidence>
<sequence length="108" mass="12277">MKNIEIIGENIRLVRQKRGLSQEQLALLAGMNTSYIGQIERGEKNPTVKTLEKIAKALDINITDLFSLQDSPRLGEQNSQNQQFLAILTPDDIKRYMLGILNDEKNNH</sequence>
<keyword evidence="2" id="KW-0238">DNA-binding</keyword>
<dbReference type="PANTHER" id="PTHR46797">
    <property type="entry name" value="HTH-TYPE TRANSCRIPTIONAL REGULATOR"/>
    <property type="match status" value="1"/>
</dbReference>
<dbReference type="RefSeq" id="WP_183562428.1">
    <property type="nucleotide sequence ID" value="NZ_CBCSLB010000005.1"/>
</dbReference>
<dbReference type="SUPFAM" id="SSF47413">
    <property type="entry name" value="lambda repressor-like DNA-binding domains"/>
    <property type="match status" value="1"/>
</dbReference>
<proteinExistence type="predicted"/>
<dbReference type="InterPro" id="IPR010982">
    <property type="entry name" value="Lambda_DNA-bd_dom_sf"/>
</dbReference>
<evidence type="ECO:0000259" key="4">
    <source>
        <dbReference type="PROSITE" id="PS50943"/>
    </source>
</evidence>
<evidence type="ECO:0000256" key="3">
    <source>
        <dbReference type="ARBA" id="ARBA00023163"/>
    </source>
</evidence>